<dbReference type="Proteomes" id="UP001056120">
    <property type="component" value="Linkage Group LG07"/>
</dbReference>
<name>A0ACB9ITN7_9ASTR</name>
<reference evidence="2" key="1">
    <citation type="journal article" date="2022" name="Mol. Ecol. Resour.">
        <title>The genomes of chicory, endive, great burdock and yacon provide insights into Asteraceae palaeo-polyploidization history and plant inulin production.</title>
        <authorList>
            <person name="Fan W."/>
            <person name="Wang S."/>
            <person name="Wang H."/>
            <person name="Wang A."/>
            <person name="Jiang F."/>
            <person name="Liu H."/>
            <person name="Zhao H."/>
            <person name="Xu D."/>
            <person name="Zhang Y."/>
        </authorList>
    </citation>
    <scope>NUCLEOTIDE SEQUENCE [LARGE SCALE GENOMIC DNA]</scope>
    <source>
        <strain evidence="2">cv. Yunnan</strain>
    </source>
</reference>
<reference evidence="1 2" key="2">
    <citation type="journal article" date="2022" name="Mol. Ecol. Resour.">
        <title>The genomes of chicory, endive, great burdock and yacon provide insights into Asteraceae paleo-polyploidization history and plant inulin production.</title>
        <authorList>
            <person name="Fan W."/>
            <person name="Wang S."/>
            <person name="Wang H."/>
            <person name="Wang A."/>
            <person name="Jiang F."/>
            <person name="Liu H."/>
            <person name="Zhao H."/>
            <person name="Xu D."/>
            <person name="Zhang Y."/>
        </authorList>
    </citation>
    <scope>NUCLEOTIDE SEQUENCE [LARGE SCALE GENOMIC DNA]</scope>
    <source>
        <strain evidence="2">cv. Yunnan</strain>
        <tissue evidence="1">Leaves</tissue>
    </source>
</reference>
<comment type="caution">
    <text evidence="1">The sequence shown here is derived from an EMBL/GenBank/DDBJ whole genome shotgun (WGS) entry which is preliminary data.</text>
</comment>
<protein>
    <submittedName>
        <fullName evidence="1">Uncharacterized protein</fullName>
    </submittedName>
</protein>
<dbReference type="EMBL" id="CM042024">
    <property type="protein sequence ID" value="KAI3810432.1"/>
    <property type="molecule type" value="Genomic_DNA"/>
</dbReference>
<proteinExistence type="predicted"/>
<accession>A0ACB9ITN7</accession>
<organism evidence="1 2">
    <name type="scientific">Smallanthus sonchifolius</name>
    <dbReference type="NCBI Taxonomy" id="185202"/>
    <lineage>
        <taxon>Eukaryota</taxon>
        <taxon>Viridiplantae</taxon>
        <taxon>Streptophyta</taxon>
        <taxon>Embryophyta</taxon>
        <taxon>Tracheophyta</taxon>
        <taxon>Spermatophyta</taxon>
        <taxon>Magnoliopsida</taxon>
        <taxon>eudicotyledons</taxon>
        <taxon>Gunneridae</taxon>
        <taxon>Pentapetalae</taxon>
        <taxon>asterids</taxon>
        <taxon>campanulids</taxon>
        <taxon>Asterales</taxon>
        <taxon>Asteraceae</taxon>
        <taxon>Asteroideae</taxon>
        <taxon>Heliantheae alliance</taxon>
        <taxon>Millerieae</taxon>
        <taxon>Smallanthus</taxon>
    </lineage>
</organism>
<gene>
    <name evidence="1" type="ORF">L1987_20044</name>
</gene>
<evidence type="ECO:0000313" key="2">
    <source>
        <dbReference type="Proteomes" id="UP001056120"/>
    </source>
</evidence>
<keyword evidence="2" id="KW-1185">Reference proteome</keyword>
<evidence type="ECO:0000313" key="1">
    <source>
        <dbReference type="EMBL" id="KAI3810432.1"/>
    </source>
</evidence>
<sequence length="74" mass="8386">MPLCRRSHICKEILDTLIIVYEANKKKSSTTYTTYTNNSGSEDDNPEKSGDIGDLKTMVEDVNVLLVKKFKMLT</sequence>